<dbReference type="CDD" id="cd04511">
    <property type="entry name" value="NUDIX_Hydrolase"/>
    <property type="match status" value="1"/>
</dbReference>
<evidence type="ECO:0000313" key="2">
    <source>
        <dbReference type="EMBL" id="KAG0580464.1"/>
    </source>
</evidence>
<accession>A0A8T0I9U7</accession>
<dbReference type="Gene3D" id="3.90.79.10">
    <property type="entry name" value="Nucleoside Triphosphate Pyrophosphohydrolase"/>
    <property type="match status" value="1"/>
</dbReference>
<evidence type="ECO:0000313" key="3">
    <source>
        <dbReference type="Proteomes" id="UP000822688"/>
    </source>
</evidence>
<dbReference type="EMBL" id="CM026424">
    <property type="protein sequence ID" value="KAG0580464.1"/>
    <property type="molecule type" value="Genomic_DNA"/>
</dbReference>
<dbReference type="PANTHER" id="PTHR43222">
    <property type="entry name" value="NUDIX HYDROLASE 23"/>
    <property type="match status" value="1"/>
</dbReference>
<dbReference type="Pfam" id="PF00293">
    <property type="entry name" value="NUDIX"/>
    <property type="match status" value="1"/>
</dbReference>
<gene>
    <name evidence="2" type="ORF">KC19_4G175400</name>
</gene>
<organism evidence="2 3">
    <name type="scientific">Ceratodon purpureus</name>
    <name type="common">Fire moss</name>
    <name type="synonym">Dicranum purpureum</name>
    <dbReference type="NCBI Taxonomy" id="3225"/>
    <lineage>
        <taxon>Eukaryota</taxon>
        <taxon>Viridiplantae</taxon>
        <taxon>Streptophyta</taxon>
        <taxon>Embryophyta</taxon>
        <taxon>Bryophyta</taxon>
        <taxon>Bryophytina</taxon>
        <taxon>Bryopsida</taxon>
        <taxon>Dicranidae</taxon>
        <taxon>Pseudoditrichales</taxon>
        <taxon>Ditrichaceae</taxon>
        <taxon>Ceratodon</taxon>
    </lineage>
</organism>
<keyword evidence="3" id="KW-1185">Reference proteome</keyword>
<dbReference type="AlphaFoldDB" id="A0A8T0I9U7"/>
<protein>
    <recommendedName>
        <fullName evidence="1">Nudix hydrolase domain-containing protein</fullName>
    </recommendedName>
</protein>
<sequence length="331" mass="35183">MGGSVVRGLLSTRHSSSLVCLTAHSFLPSSSSWPGSAGAGAVTFVRRARFGCIRVREHAELGLGSGLRLGRSLLGVRALSGGRRGGGADALGVGVSKMSRRDPVVCSPSASSSAAEASSSSENVQAMPKVFRPVVSFCQSCGGTMEQRIPEGEHEMRAVCSKCGSIHYQNPKMVVGCLVEHENKVLLCRRSIEPSYGLWTLPAGYMELGESAAEGAARETLEEAQADVEVVGHFAHLDIPLIGQSYIIFRARFKQPVNFSPGPESLECALFSLDEIPFDSIAFSSITVALKMFIEDVNAGQIRSHHGVIVKRPGASPSDPTGYVVRDHLSV</sequence>
<dbReference type="SUPFAM" id="SSF55811">
    <property type="entry name" value="Nudix"/>
    <property type="match status" value="1"/>
</dbReference>
<dbReference type="PANTHER" id="PTHR43222:SF2">
    <property type="entry name" value="NUDIX HYDROLASE 23, CHLOROPLASTIC"/>
    <property type="match status" value="1"/>
</dbReference>
<comment type="caution">
    <text evidence="2">The sequence shown here is derived from an EMBL/GenBank/DDBJ whole genome shotgun (WGS) entry which is preliminary data.</text>
</comment>
<dbReference type="InterPro" id="IPR015797">
    <property type="entry name" value="NUDIX_hydrolase-like_dom_sf"/>
</dbReference>
<dbReference type="Gene3D" id="2.20.70.10">
    <property type="match status" value="1"/>
</dbReference>
<dbReference type="InterPro" id="IPR029401">
    <property type="entry name" value="Nudix_N"/>
</dbReference>
<dbReference type="Proteomes" id="UP000822688">
    <property type="component" value="Chromosome 4"/>
</dbReference>
<reference evidence="2" key="1">
    <citation type="submission" date="2020-06" db="EMBL/GenBank/DDBJ databases">
        <title>WGS assembly of Ceratodon purpureus strain R40.</title>
        <authorList>
            <person name="Carey S.B."/>
            <person name="Jenkins J."/>
            <person name="Shu S."/>
            <person name="Lovell J.T."/>
            <person name="Sreedasyam A."/>
            <person name="Maumus F."/>
            <person name="Tiley G.P."/>
            <person name="Fernandez-Pozo N."/>
            <person name="Barry K."/>
            <person name="Chen C."/>
            <person name="Wang M."/>
            <person name="Lipzen A."/>
            <person name="Daum C."/>
            <person name="Saski C.A."/>
            <person name="Payton A.C."/>
            <person name="Mcbreen J.C."/>
            <person name="Conrad R.E."/>
            <person name="Kollar L.M."/>
            <person name="Olsson S."/>
            <person name="Huttunen S."/>
            <person name="Landis J.B."/>
            <person name="Wickett N.J."/>
            <person name="Johnson M.G."/>
            <person name="Rensing S.A."/>
            <person name="Grimwood J."/>
            <person name="Schmutz J."/>
            <person name="Mcdaniel S.F."/>
        </authorList>
    </citation>
    <scope>NUCLEOTIDE SEQUENCE</scope>
    <source>
        <strain evidence="2">R40</strain>
    </source>
</reference>
<dbReference type="Pfam" id="PF14803">
    <property type="entry name" value="Zn_ribbon_Nudix"/>
    <property type="match status" value="1"/>
</dbReference>
<dbReference type="InterPro" id="IPR000086">
    <property type="entry name" value="NUDIX_hydrolase_dom"/>
</dbReference>
<evidence type="ECO:0000259" key="1">
    <source>
        <dbReference type="PROSITE" id="PS51462"/>
    </source>
</evidence>
<feature type="domain" description="Nudix hydrolase" evidence="1">
    <location>
        <begin position="170"/>
        <end position="294"/>
    </location>
</feature>
<name>A0A8T0I9U7_CERPU</name>
<proteinExistence type="predicted"/>
<dbReference type="PROSITE" id="PS51462">
    <property type="entry name" value="NUDIX"/>
    <property type="match status" value="1"/>
</dbReference>